<keyword evidence="4" id="KW-1185">Reference proteome</keyword>
<dbReference type="Gene3D" id="2.60.40.10">
    <property type="entry name" value="Immunoglobulins"/>
    <property type="match status" value="1"/>
</dbReference>
<protein>
    <submittedName>
        <fullName evidence="3">Surface-anchored protein</fullName>
    </submittedName>
</protein>
<feature type="transmembrane region" description="Helical" evidence="1">
    <location>
        <begin position="90"/>
        <end position="116"/>
    </location>
</feature>
<dbReference type="Pfam" id="PF17802">
    <property type="entry name" value="SpaA"/>
    <property type="match status" value="1"/>
</dbReference>
<keyword evidence="1" id="KW-0812">Transmembrane</keyword>
<evidence type="ECO:0000313" key="3">
    <source>
        <dbReference type="EMBL" id="STC68934.1"/>
    </source>
</evidence>
<sequence>MNGQTTWTTNEEGTLTVTGIHASDFEDNASVDSVVTYCAQETKAPSGFQLDKTLIPFVLTASESEQALREGDARGVYEYRIKMKNHKSQLPNTGGMGIGLLIVLGLLVIGGGAYAARRNTAAA</sequence>
<evidence type="ECO:0000259" key="2">
    <source>
        <dbReference type="Pfam" id="PF17802"/>
    </source>
</evidence>
<keyword evidence="1" id="KW-0472">Membrane</keyword>
<dbReference type="InterPro" id="IPR041033">
    <property type="entry name" value="SpaA_PFL_dom_1"/>
</dbReference>
<dbReference type="Proteomes" id="UP000254467">
    <property type="component" value="Unassembled WGS sequence"/>
</dbReference>
<evidence type="ECO:0000256" key="1">
    <source>
        <dbReference type="SAM" id="Phobius"/>
    </source>
</evidence>
<proteinExistence type="predicted"/>
<evidence type="ECO:0000313" key="4">
    <source>
        <dbReference type="Proteomes" id="UP000254467"/>
    </source>
</evidence>
<name>A0A376CKH8_9CORY</name>
<feature type="domain" description="SpaA-like prealbumin fold" evidence="2">
    <location>
        <begin position="4"/>
        <end position="63"/>
    </location>
</feature>
<dbReference type="GO" id="GO:0005975">
    <property type="term" value="P:carbohydrate metabolic process"/>
    <property type="evidence" value="ECO:0007669"/>
    <property type="project" value="UniProtKB-ARBA"/>
</dbReference>
<organism evidence="3 4">
    <name type="scientific">Corynebacterium pilosum</name>
    <dbReference type="NCBI Taxonomy" id="35756"/>
    <lineage>
        <taxon>Bacteria</taxon>
        <taxon>Bacillati</taxon>
        <taxon>Actinomycetota</taxon>
        <taxon>Actinomycetes</taxon>
        <taxon>Mycobacteriales</taxon>
        <taxon>Corynebacteriaceae</taxon>
        <taxon>Corynebacterium</taxon>
    </lineage>
</organism>
<keyword evidence="1" id="KW-1133">Transmembrane helix</keyword>
<accession>A0A376CKH8</accession>
<reference evidence="3 4" key="1">
    <citation type="submission" date="2018-06" db="EMBL/GenBank/DDBJ databases">
        <authorList>
            <consortium name="Pathogen Informatics"/>
            <person name="Doyle S."/>
        </authorList>
    </citation>
    <scope>NUCLEOTIDE SEQUENCE [LARGE SCALE GENOMIC DNA]</scope>
    <source>
        <strain evidence="3 4">NCTC11862</strain>
    </source>
</reference>
<dbReference type="NCBIfam" id="TIGR01167">
    <property type="entry name" value="LPXTG_anchor"/>
    <property type="match status" value="1"/>
</dbReference>
<dbReference type="InterPro" id="IPR013783">
    <property type="entry name" value="Ig-like_fold"/>
</dbReference>
<dbReference type="AlphaFoldDB" id="A0A376CKH8"/>
<dbReference type="EMBL" id="UFXQ01000001">
    <property type="protein sequence ID" value="STC68934.1"/>
    <property type="molecule type" value="Genomic_DNA"/>
</dbReference>
<gene>
    <name evidence="3" type="primary">spaA</name>
    <name evidence="3" type="ORF">NCTC11862_00710</name>
</gene>